<comment type="similarity">
    <text evidence="1">Belongs to the ATP-dependent AMP-binding enzyme family.</text>
</comment>
<feature type="domain" description="AMP-binding enzyme C-terminal" evidence="4">
    <location>
        <begin position="418"/>
        <end position="497"/>
    </location>
</feature>
<dbReference type="PANTHER" id="PTHR43201:SF5">
    <property type="entry name" value="MEDIUM-CHAIN ACYL-COA LIGASE ACSF2, MITOCHONDRIAL"/>
    <property type="match status" value="1"/>
</dbReference>
<proteinExistence type="inferred from homology"/>
<dbReference type="PANTHER" id="PTHR43201">
    <property type="entry name" value="ACYL-COA SYNTHETASE"/>
    <property type="match status" value="1"/>
</dbReference>
<dbReference type="Gene3D" id="3.30.300.30">
    <property type="match status" value="1"/>
</dbReference>
<reference evidence="5 6" key="1">
    <citation type="submission" date="2022-03" db="EMBL/GenBank/DDBJ databases">
        <title>Isotopic signatures of nitrous oxide derived from detoxification processes.</title>
        <authorList>
            <person name="Behrendt U."/>
            <person name="Buchen C."/>
            <person name="Well R."/>
            <person name="Ulrich A."/>
            <person name="Rohe L."/>
            <person name="Kolb S."/>
            <person name="Schloter M."/>
            <person name="Horn M.A."/>
            <person name="Augustin J."/>
        </authorList>
    </citation>
    <scope>NUCLEOTIDE SEQUENCE [LARGE SCALE GENOMIC DNA]</scope>
    <source>
        <strain evidence="5 6">S4-C24</strain>
    </source>
</reference>
<dbReference type="InterPro" id="IPR000873">
    <property type="entry name" value="AMP-dep_synth/lig_dom"/>
</dbReference>
<keyword evidence="2 5" id="KW-0436">Ligase</keyword>
<evidence type="ECO:0000256" key="2">
    <source>
        <dbReference type="ARBA" id="ARBA00022598"/>
    </source>
</evidence>
<dbReference type="Pfam" id="PF00501">
    <property type="entry name" value="AMP-binding"/>
    <property type="match status" value="1"/>
</dbReference>
<evidence type="ECO:0000256" key="1">
    <source>
        <dbReference type="ARBA" id="ARBA00006432"/>
    </source>
</evidence>
<dbReference type="InterPro" id="IPR045851">
    <property type="entry name" value="AMP-bd_C_sf"/>
</dbReference>
<dbReference type="PROSITE" id="PS00455">
    <property type="entry name" value="AMP_BINDING"/>
    <property type="match status" value="1"/>
</dbReference>
<evidence type="ECO:0000313" key="5">
    <source>
        <dbReference type="EMBL" id="UNK45627.1"/>
    </source>
</evidence>
<dbReference type="InterPro" id="IPR042099">
    <property type="entry name" value="ANL_N_sf"/>
</dbReference>
<dbReference type="Gene3D" id="3.40.50.12780">
    <property type="entry name" value="N-terminal domain of ligase-like"/>
    <property type="match status" value="1"/>
</dbReference>
<dbReference type="Pfam" id="PF13193">
    <property type="entry name" value="AMP-binding_C"/>
    <property type="match status" value="1"/>
</dbReference>
<accession>A0ABY3W5R6</accession>
<keyword evidence="6" id="KW-1185">Reference proteome</keyword>
<name>A0ABY3W5R6_9MICC</name>
<dbReference type="Proteomes" id="UP000829069">
    <property type="component" value="Chromosome"/>
</dbReference>
<gene>
    <name evidence="5" type="ORF">MNQ99_17185</name>
</gene>
<evidence type="ECO:0000259" key="3">
    <source>
        <dbReference type="Pfam" id="PF00501"/>
    </source>
</evidence>
<organism evidence="5 6">
    <name type="scientific">Arthrobacter sulfonylureivorans</name>
    <dbReference type="NCBI Taxonomy" id="2486855"/>
    <lineage>
        <taxon>Bacteria</taxon>
        <taxon>Bacillati</taxon>
        <taxon>Actinomycetota</taxon>
        <taxon>Actinomycetes</taxon>
        <taxon>Micrococcales</taxon>
        <taxon>Micrococcaceae</taxon>
        <taxon>Arthrobacter</taxon>
    </lineage>
</organism>
<dbReference type="RefSeq" id="WP_241913818.1">
    <property type="nucleotide sequence ID" value="NZ_CP093326.1"/>
</dbReference>
<sequence>MLNYQELVRTLGKANETRIAIEDTEKSYTYGEWHRDTTRVAAGFIQKGLCPGDAVVWLSPNCADYLIAYFGTAKAGLRFSPLNFWLRGPELRAALELVRPACIIVHPDYLEKMTEVSDGLGIERRFVLTDSDASLPKGWERWESLFVDSDPDAVFASDENSPHEIIFTSGTTGQVKGVARTQRQRIMEAIVSVMVQPQGRRSFVLRGAPQFHVGGGTGPLQTLLQGGRTRIYKFNPNRAAGHIEQGITHISGVPAQFELLFESGALDVVDTGKIQYCGIGGNGAAPDQFLRIQKAFPNAQLVHFYGSTESGMVSSISGDEFHERLSSIGRPAPGVEVRIVDDHGNELGPDEVGEVQVKSEFLMTEYYGRPDLTSEALTKDGFLMMGDLARMDAEGYLYIVGRKKDMIISGGENIYPKEVEDVITTVNDVAEVAVIGVPDPIFEERALGIVKLSGPIARTEEDIRQDITERVRERLAGYKAPREVHFVDEFPRNALGKIDKVALREQYSGVLNAR</sequence>
<dbReference type="SUPFAM" id="SSF56801">
    <property type="entry name" value="Acetyl-CoA synthetase-like"/>
    <property type="match status" value="1"/>
</dbReference>
<dbReference type="GO" id="GO:0016874">
    <property type="term" value="F:ligase activity"/>
    <property type="evidence" value="ECO:0007669"/>
    <property type="project" value="UniProtKB-KW"/>
</dbReference>
<evidence type="ECO:0000313" key="6">
    <source>
        <dbReference type="Proteomes" id="UP000829069"/>
    </source>
</evidence>
<dbReference type="InterPro" id="IPR020845">
    <property type="entry name" value="AMP-binding_CS"/>
</dbReference>
<dbReference type="InterPro" id="IPR025110">
    <property type="entry name" value="AMP-bd_C"/>
</dbReference>
<evidence type="ECO:0000259" key="4">
    <source>
        <dbReference type="Pfam" id="PF13193"/>
    </source>
</evidence>
<dbReference type="EMBL" id="CP093326">
    <property type="protein sequence ID" value="UNK45627.1"/>
    <property type="molecule type" value="Genomic_DNA"/>
</dbReference>
<protein>
    <submittedName>
        <fullName evidence="5">Acyl--CoA ligase</fullName>
    </submittedName>
</protein>
<feature type="domain" description="AMP-dependent synthetase/ligase" evidence="3">
    <location>
        <begin position="15"/>
        <end position="367"/>
    </location>
</feature>